<dbReference type="InParanoid" id="G0N1Y4"/>
<dbReference type="AlphaFoldDB" id="G0N1Y4"/>
<keyword evidence="1" id="KW-0472">Membrane</keyword>
<keyword evidence="4" id="KW-1185">Reference proteome</keyword>
<dbReference type="EMBL" id="GL379828">
    <property type="protein sequence ID" value="EGT50340.1"/>
    <property type="molecule type" value="Genomic_DNA"/>
</dbReference>
<evidence type="ECO:0000256" key="2">
    <source>
        <dbReference type="SAM" id="SignalP"/>
    </source>
</evidence>
<sequence>MWRFLRCLLFLGTVTALTEGNISEVSTHEAVIEKPDTSGKNGCGTECTLLAIVLFNYTLLVLTCMWAMKEYLIRRKRFDTDLDIHQQEEFLGSNPNQKDPKLCV</sequence>
<feature type="chain" id="PRO_5003405066" evidence="2">
    <location>
        <begin position="21"/>
        <end position="104"/>
    </location>
</feature>
<dbReference type="HOGENOM" id="CLU_2252415_0_0_1"/>
<evidence type="ECO:0000313" key="3">
    <source>
        <dbReference type="EMBL" id="EGT50340.1"/>
    </source>
</evidence>
<accession>G0N1Y4</accession>
<name>G0N1Y4_CAEBE</name>
<organism evidence="4">
    <name type="scientific">Caenorhabditis brenneri</name>
    <name type="common">Nematode worm</name>
    <dbReference type="NCBI Taxonomy" id="135651"/>
    <lineage>
        <taxon>Eukaryota</taxon>
        <taxon>Metazoa</taxon>
        <taxon>Ecdysozoa</taxon>
        <taxon>Nematoda</taxon>
        <taxon>Chromadorea</taxon>
        <taxon>Rhabditida</taxon>
        <taxon>Rhabditina</taxon>
        <taxon>Rhabditomorpha</taxon>
        <taxon>Rhabditoidea</taxon>
        <taxon>Rhabditidae</taxon>
        <taxon>Peloderinae</taxon>
        <taxon>Caenorhabditis</taxon>
    </lineage>
</organism>
<protein>
    <submittedName>
        <fullName evidence="3">Uncharacterized protein</fullName>
    </submittedName>
</protein>
<dbReference type="Proteomes" id="UP000008068">
    <property type="component" value="Unassembled WGS sequence"/>
</dbReference>
<feature type="transmembrane region" description="Helical" evidence="1">
    <location>
        <begin position="48"/>
        <end position="68"/>
    </location>
</feature>
<gene>
    <name evidence="3" type="ORF">CAEBREN_00578</name>
</gene>
<keyword evidence="1" id="KW-1133">Transmembrane helix</keyword>
<keyword evidence="2" id="KW-0732">Signal</keyword>
<proteinExistence type="predicted"/>
<feature type="signal peptide" evidence="2">
    <location>
        <begin position="1"/>
        <end position="20"/>
    </location>
</feature>
<evidence type="ECO:0000313" key="4">
    <source>
        <dbReference type="Proteomes" id="UP000008068"/>
    </source>
</evidence>
<reference evidence="4" key="1">
    <citation type="submission" date="2011-07" db="EMBL/GenBank/DDBJ databases">
        <authorList>
            <consortium name="Caenorhabditis brenneri Sequencing and Analysis Consortium"/>
            <person name="Wilson R.K."/>
        </authorList>
    </citation>
    <scope>NUCLEOTIDE SEQUENCE [LARGE SCALE GENOMIC DNA]</scope>
    <source>
        <strain evidence="4">PB2801</strain>
    </source>
</reference>
<keyword evidence="1" id="KW-0812">Transmembrane</keyword>
<evidence type="ECO:0000256" key="1">
    <source>
        <dbReference type="SAM" id="Phobius"/>
    </source>
</evidence>